<comment type="similarity">
    <text evidence="2">Belongs to the metallo-dependent hydrolases superfamily. Adenosine and AMP deaminases family.</text>
</comment>
<keyword evidence="9" id="KW-1185">Reference proteome</keyword>
<sequence length="332" mass="38664">MLEMESFCEKLPKIELHAHLNGSLSRNTLRQLGCTDDAILEYQSEQTTIEEVFKLFKVAHKATSTKKNLYLSTKTVIKEFAEDNVIYLELRTTPRKELDMTEEEYIQTVINAIIDKESPNIIVKLLLSLDRRRNHQEQSETLDAIIKFKNMYPDIVRGVDLSGDPAQGTFYRDLFEKARRNGLFCAIHCAEIKNNTEVIDILNFKPERLGHGTFLHPNYTSNAEIWNLYTKLQIPVECCLSSNVICLTSKSHREHHVQEWMKNDLPYCLATDDKGVFNTTLSKEFLHLQESFNLNKKDLWKISDNAINYSFALSEEKEMLHEKLKLWKIQNM</sequence>
<reference evidence="10" key="1">
    <citation type="submission" date="2025-08" db="UniProtKB">
        <authorList>
            <consortium name="RefSeq"/>
        </authorList>
    </citation>
    <scope>IDENTIFICATION</scope>
    <source>
        <tissue evidence="10">Gonads</tissue>
    </source>
</reference>
<evidence type="ECO:0000256" key="1">
    <source>
        <dbReference type="ARBA" id="ARBA00001947"/>
    </source>
</evidence>
<gene>
    <name evidence="10" type="primary">LOC115879821</name>
</gene>
<dbReference type="InParanoid" id="A0A6J2XPV9"/>
<evidence type="ECO:0000256" key="3">
    <source>
        <dbReference type="ARBA" id="ARBA00022723"/>
    </source>
</evidence>
<protein>
    <submittedName>
        <fullName evidence="10">Adenosine deaminase-like protein</fullName>
    </submittedName>
</protein>
<dbReference type="CTD" id="100"/>
<dbReference type="FunCoup" id="A0A6J2XPV9">
    <property type="interactions" value="1235"/>
</dbReference>
<dbReference type="GO" id="GO:0006154">
    <property type="term" value="P:adenosine catabolic process"/>
    <property type="evidence" value="ECO:0007669"/>
    <property type="project" value="TreeGrafter"/>
</dbReference>
<dbReference type="RefSeq" id="XP_030752689.1">
    <property type="nucleotide sequence ID" value="XM_030896829.1"/>
</dbReference>
<keyword evidence="4" id="KW-0378">Hydrolase</keyword>
<dbReference type="InterPro" id="IPR001365">
    <property type="entry name" value="A_deaminase_dom"/>
</dbReference>
<keyword evidence="5" id="KW-0862">Zinc</keyword>
<dbReference type="SUPFAM" id="SSF51556">
    <property type="entry name" value="Metallo-dependent hydrolases"/>
    <property type="match status" value="1"/>
</dbReference>
<dbReference type="AlphaFoldDB" id="A0A6J2XPV9"/>
<dbReference type="GO" id="GO:0046103">
    <property type="term" value="P:inosine biosynthetic process"/>
    <property type="evidence" value="ECO:0007669"/>
    <property type="project" value="TreeGrafter"/>
</dbReference>
<dbReference type="Pfam" id="PF00962">
    <property type="entry name" value="A_deaminase"/>
    <property type="match status" value="1"/>
</dbReference>
<dbReference type="InterPro" id="IPR006330">
    <property type="entry name" value="Ado/ade_deaminase"/>
</dbReference>
<dbReference type="GO" id="GO:0046872">
    <property type="term" value="F:metal ion binding"/>
    <property type="evidence" value="ECO:0007669"/>
    <property type="project" value="UniProtKB-KW"/>
</dbReference>
<comment type="cofactor">
    <cofactor evidence="1">
        <name>Zn(2+)</name>
        <dbReference type="ChEBI" id="CHEBI:29105"/>
    </cofactor>
</comment>
<feature type="domain" description="Adenosine deaminase" evidence="8">
    <location>
        <begin position="12"/>
        <end position="325"/>
    </location>
</feature>
<organism evidence="9 10">
    <name type="scientific">Sitophilus oryzae</name>
    <name type="common">Rice weevil</name>
    <name type="synonym">Curculio oryzae</name>
    <dbReference type="NCBI Taxonomy" id="7048"/>
    <lineage>
        <taxon>Eukaryota</taxon>
        <taxon>Metazoa</taxon>
        <taxon>Ecdysozoa</taxon>
        <taxon>Arthropoda</taxon>
        <taxon>Hexapoda</taxon>
        <taxon>Insecta</taxon>
        <taxon>Pterygota</taxon>
        <taxon>Neoptera</taxon>
        <taxon>Endopterygota</taxon>
        <taxon>Coleoptera</taxon>
        <taxon>Polyphaga</taxon>
        <taxon>Cucujiformia</taxon>
        <taxon>Curculionidae</taxon>
        <taxon>Dryophthorinae</taxon>
        <taxon>Sitophilus</taxon>
    </lineage>
</organism>
<evidence type="ECO:0000256" key="2">
    <source>
        <dbReference type="ARBA" id="ARBA00006676"/>
    </source>
</evidence>
<evidence type="ECO:0000256" key="5">
    <source>
        <dbReference type="ARBA" id="ARBA00022833"/>
    </source>
</evidence>
<dbReference type="GO" id="GO:0004000">
    <property type="term" value="F:adenosine deaminase activity"/>
    <property type="evidence" value="ECO:0007669"/>
    <property type="project" value="TreeGrafter"/>
</dbReference>
<keyword evidence="6" id="KW-0546">Nucleotide metabolism</keyword>
<dbReference type="Proteomes" id="UP000504635">
    <property type="component" value="Unplaced"/>
</dbReference>
<dbReference type="InterPro" id="IPR032466">
    <property type="entry name" value="Metal_Hydrolase"/>
</dbReference>
<name>A0A6J2XPV9_SITOR</name>
<evidence type="ECO:0000313" key="10">
    <source>
        <dbReference type="RefSeq" id="XP_030752689.1"/>
    </source>
</evidence>
<dbReference type="PANTHER" id="PTHR11409">
    <property type="entry name" value="ADENOSINE DEAMINASE"/>
    <property type="match status" value="1"/>
</dbReference>
<evidence type="ECO:0000259" key="8">
    <source>
        <dbReference type="Pfam" id="PF00962"/>
    </source>
</evidence>
<evidence type="ECO:0000256" key="7">
    <source>
        <dbReference type="ARBA" id="ARBA00048787"/>
    </source>
</evidence>
<dbReference type="GeneID" id="115879821"/>
<dbReference type="PANTHER" id="PTHR11409:SF42">
    <property type="entry name" value="ADENOSINE DEAMINASE-LIKE PROTEIN"/>
    <property type="match status" value="1"/>
</dbReference>
<dbReference type="KEGG" id="soy:115879821"/>
<keyword evidence="3" id="KW-0479">Metal-binding</keyword>
<comment type="catalytic activity">
    <reaction evidence="7">
        <text>N(6)-methyl-AMP + H2O + H(+) = IMP + methylamine</text>
        <dbReference type="Rhea" id="RHEA:16001"/>
        <dbReference type="ChEBI" id="CHEBI:15377"/>
        <dbReference type="ChEBI" id="CHEBI:15378"/>
        <dbReference type="ChEBI" id="CHEBI:58053"/>
        <dbReference type="ChEBI" id="CHEBI:59338"/>
        <dbReference type="ChEBI" id="CHEBI:144842"/>
    </reaction>
    <physiologicalReaction direction="left-to-right" evidence="7">
        <dbReference type="Rhea" id="RHEA:16002"/>
    </physiologicalReaction>
</comment>
<dbReference type="GO" id="GO:0009117">
    <property type="term" value="P:nucleotide metabolic process"/>
    <property type="evidence" value="ECO:0007669"/>
    <property type="project" value="UniProtKB-KW"/>
</dbReference>
<dbReference type="OrthoDB" id="272271at2759"/>
<dbReference type="Gene3D" id="3.20.20.140">
    <property type="entry name" value="Metal-dependent hydrolases"/>
    <property type="match status" value="1"/>
</dbReference>
<proteinExistence type="inferred from homology"/>
<evidence type="ECO:0000256" key="4">
    <source>
        <dbReference type="ARBA" id="ARBA00022801"/>
    </source>
</evidence>
<accession>A0A6J2XPV9</accession>
<evidence type="ECO:0000256" key="6">
    <source>
        <dbReference type="ARBA" id="ARBA00023080"/>
    </source>
</evidence>
<evidence type="ECO:0000313" key="9">
    <source>
        <dbReference type="Proteomes" id="UP000504635"/>
    </source>
</evidence>
<dbReference type="CDD" id="cd00443">
    <property type="entry name" value="ADA_AMPD"/>
    <property type="match status" value="1"/>
</dbReference>